<protein>
    <submittedName>
        <fullName evidence="1">Repeat protein</fullName>
    </submittedName>
</protein>
<reference evidence="1 2" key="1">
    <citation type="submission" date="2012-10" db="EMBL/GenBank/DDBJ databases">
        <title>Complete genome sequence of Moumouvirus goulette.</title>
        <authorList>
            <person name="Fournous G."/>
            <person name="Bougalmi M."/>
            <person name="Colson P."/>
        </authorList>
    </citation>
    <scope>NUCLEOTIDE SEQUENCE [LARGE SCALE GENOMIC DNA]</scope>
</reference>
<keyword evidence="2" id="KW-1185">Reference proteome</keyword>
<dbReference type="Proteomes" id="UP000241071">
    <property type="component" value="Segment"/>
</dbReference>
<name>M1PGS7_9VIRU</name>
<accession>M1PGS7</accession>
<proteinExistence type="predicted"/>
<sequence>MSTNNIKSKELYDNLSNKYPDKIFKSIFQDYINHSPLLINHVIIWKNPEIHYIPEFLIEGIKLCEQNKIIKYIIIKLTIINEQFNHANVLIYDIDNNIVERFDPYGNIPYYQSQEIDTHLEKYFKKNIPQIIYISPKKSAKTISFQIYSDELAEENYVEKDPNGFCVAWCIWYVETRIKNPKISPDKLIHKMEYLINKNNYKFKDYIRDYSNYIDGEKNEVLKKACVPTRYWYSKHIPTEVYKKYLIHMKKFFKKICQEKVH</sequence>
<dbReference type="EMBL" id="KC008572">
    <property type="protein sequence ID" value="AGF85223.1"/>
    <property type="molecule type" value="Genomic_DNA"/>
</dbReference>
<organism evidence="1 2">
    <name type="scientific">Moumouvirus goulette</name>
    <dbReference type="NCBI Taxonomy" id="1247379"/>
    <lineage>
        <taxon>Viruses</taxon>
        <taxon>Varidnaviria</taxon>
        <taxon>Bamfordvirae</taxon>
        <taxon>Nucleocytoviricota</taxon>
        <taxon>Megaviricetes</taxon>
        <taxon>Imitervirales</taxon>
        <taxon>Mimiviridae</taxon>
        <taxon>Megamimivirinae</taxon>
        <taxon>Moumouvirus</taxon>
        <taxon>Moumouvirus goulettemassiliense</taxon>
    </lineage>
</organism>
<evidence type="ECO:0000313" key="2">
    <source>
        <dbReference type="Proteomes" id="UP000241071"/>
    </source>
</evidence>
<evidence type="ECO:0000313" key="1">
    <source>
        <dbReference type="EMBL" id="AGF85223.1"/>
    </source>
</evidence>
<gene>
    <name evidence="1" type="ORF">glt_00414</name>
</gene>